<dbReference type="EMBL" id="BMTD01000003">
    <property type="protein sequence ID" value="GGU86583.1"/>
    <property type="molecule type" value="Genomic_DNA"/>
</dbReference>
<dbReference type="Proteomes" id="UP000618795">
    <property type="component" value="Unassembled WGS sequence"/>
</dbReference>
<protein>
    <submittedName>
        <fullName evidence="1">Uncharacterized protein</fullName>
    </submittedName>
</protein>
<dbReference type="AlphaFoldDB" id="A0A918IAC6"/>
<gene>
    <name evidence="1" type="ORF">GCM10010260_19640</name>
</gene>
<evidence type="ECO:0000313" key="1">
    <source>
        <dbReference type="EMBL" id="GGU86583.1"/>
    </source>
</evidence>
<accession>A0A918IAC6</accession>
<sequence length="62" mass="6157">MKSGISRSAADAGLLRHAEAVGLLAVSAGIGTSVLVGRRDADSATAVLACHLDRIFGAADPP</sequence>
<dbReference type="RefSeq" id="WP_373305728.1">
    <property type="nucleotide sequence ID" value="NZ_BMTD01000003.1"/>
</dbReference>
<reference evidence="1" key="2">
    <citation type="submission" date="2020-09" db="EMBL/GenBank/DDBJ databases">
        <authorList>
            <person name="Sun Q."/>
            <person name="Ohkuma M."/>
        </authorList>
    </citation>
    <scope>NUCLEOTIDE SEQUENCE</scope>
    <source>
        <strain evidence="1">JCM 4369</strain>
    </source>
</reference>
<comment type="caution">
    <text evidence="1">The sequence shown here is derived from an EMBL/GenBank/DDBJ whole genome shotgun (WGS) entry which is preliminary data.</text>
</comment>
<organism evidence="1 2">
    <name type="scientific">Streptomyces filipinensis</name>
    <dbReference type="NCBI Taxonomy" id="66887"/>
    <lineage>
        <taxon>Bacteria</taxon>
        <taxon>Bacillati</taxon>
        <taxon>Actinomycetota</taxon>
        <taxon>Actinomycetes</taxon>
        <taxon>Kitasatosporales</taxon>
        <taxon>Streptomycetaceae</taxon>
        <taxon>Streptomyces</taxon>
    </lineage>
</organism>
<evidence type="ECO:0000313" key="2">
    <source>
        <dbReference type="Proteomes" id="UP000618795"/>
    </source>
</evidence>
<reference evidence="1" key="1">
    <citation type="journal article" date="2014" name="Int. J. Syst. Evol. Microbiol.">
        <title>Complete genome sequence of Corynebacterium casei LMG S-19264T (=DSM 44701T), isolated from a smear-ripened cheese.</title>
        <authorList>
            <consortium name="US DOE Joint Genome Institute (JGI-PGF)"/>
            <person name="Walter F."/>
            <person name="Albersmeier A."/>
            <person name="Kalinowski J."/>
            <person name="Ruckert C."/>
        </authorList>
    </citation>
    <scope>NUCLEOTIDE SEQUENCE</scope>
    <source>
        <strain evidence="1">JCM 4369</strain>
    </source>
</reference>
<proteinExistence type="predicted"/>
<name>A0A918IAC6_9ACTN</name>
<keyword evidence="2" id="KW-1185">Reference proteome</keyword>